<accession>A0A7T7DFS4</accession>
<reference evidence="1" key="1">
    <citation type="journal article" date="2021" name="Virology (Lond)">
        <title>Diverse cressdnaviruses and an anellovirus identified in the fecal samples of yellow-bellied marmots.</title>
        <authorList>
            <person name="Khalifeh A."/>
            <person name="Blumstein D.T."/>
            <person name="Fontenele R.S."/>
            <person name="Schmidlin K."/>
            <person name="Richet C."/>
            <person name="Kraberger S."/>
            <person name="Varsani A."/>
        </authorList>
    </citation>
    <scope>NUCLEOTIDE SEQUENCE</scope>
    <source>
        <strain evidence="1">MAR1_1_1407</strain>
    </source>
</reference>
<organism evidence="1">
    <name type="scientific">Marmot associated feces circular DNA molecule 2</name>
    <dbReference type="NCBI Taxonomy" id="2800893"/>
    <lineage>
        <taxon>Viruses</taxon>
        <taxon>Monodnaviria</taxon>
        <taxon>Shotokuvirae</taxon>
        <taxon>Cressdnaviricota</taxon>
    </lineage>
</organism>
<protein>
    <submittedName>
        <fullName evidence="1">Putative capsid protein</fullName>
    </submittedName>
</protein>
<name>A0A7T7DFS4_9VIRU</name>
<dbReference type="EMBL" id="MT181526">
    <property type="protein sequence ID" value="QQL09540.1"/>
    <property type="molecule type" value="Genomic_DNA"/>
</dbReference>
<evidence type="ECO:0000313" key="1">
    <source>
        <dbReference type="EMBL" id="QQL09540.1"/>
    </source>
</evidence>
<sequence length="267" mass="28963">MVQRRSYTVRSVTNNTARYNGLGPYARKAAKQTGAKVSRSMTRVVKGISKDETLRTMETKMFQYQAAIQGIASGSNANVTAFNVFYPFSNGDLANNVDGASIYTLDLVMNYQLSRVITATPTPDPVAMRVTLIKTPVFWSNTGSTPFIPQGNIPVNAFTGTVASGTSPTVRTWNPNTVTVLGVKYVNLRGANTTGASNEYVTGVIRFPKLRGKKTFLASYSGNVNLALGQTKTGNYYVVIELFSGSNSTASNNILLNYDLAVKYKDI</sequence>
<proteinExistence type="predicted"/>